<keyword evidence="2" id="KW-1185">Reference proteome</keyword>
<accession>A0ABR6IX26</accession>
<proteinExistence type="predicted"/>
<organism evidence="1 2">
    <name type="scientific">Rhizobium mongolense</name>
    <dbReference type="NCBI Taxonomy" id="57676"/>
    <lineage>
        <taxon>Bacteria</taxon>
        <taxon>Pseudomonadati</taxon>
        <taxon>Pseudomonadota</taxon>
        <taxon>Alphaproteobacteria</taxon>
        <taxon>Hyphomicrobiales</taxon>
        <taxon>Rhizobiaceae</taxon>
        <taxon>Rhizobium/Agrobacterium group</taxon>
        <taxon>Rhizobium</taxon>
    </lineage>
</organism>
<name>A0ABR6IX26_9HYPH</name>
<evidence type="ECO:0008006" key="3">
    <source>
        <dbReference type="Google" id="ProtNLM"/>
    </source>
</evidence>
<protein>
    <recommendedName>
        <fullName evidence="3">Secreted protein</fullName>
    </recommendedName>
</protein>
<evidence type="ECO:0000313" key="2">
    <source>
        <dbReference type="Proteomes" id="UP000551353"/>
    </source>
</evidence>
<dbReference type="EMBL" id="JACIFX010000011">
    <property type="protein sequence ID" value="MBB4232220.1"/>
    <property type="molecule type" value="Genomic_DNA"/>
</dbReference>
<gene>
    <name evidence="1" type="ORF">GGD56_006115</name>
</gene>
<evidence type="ECO:0000313" key="1">
    <source>
        <dbReference type="EMBL" id="MBB4232220.1"/>
    </source>
</evidence>
<dbReference type="Proteomes" id="UP000551353">
    <property type="component" value="Unassembled WGS sequence"/>
</dbReference>
<sequence>MKWELVCWKNFPALLAALGIAAFYEMRFYPSSCVCLFSQGQLTRRPEGESWPAFGLVQVESQETTERKVLRRRLNERRRAALMFLNSRGRPEL</sequence>
<dbReference type="RefSeq" id="WP_145611780.1">
    <property type="nucleotide sequence ID" value="NZ_JACIFX010000011.1"/>
</dbReference>
<reference evidence="1 2" key="1">
    <citation type="submission" date="2020-08" db="EMBL/GenBank/DDBJ databases">
        <title>Genomic Encyclopedia of Type Strains, Phase IV (KMG-V): Genome sequencing to study the core and pangenomes of soil and plant-associated prokaryotes.</title>
        <authorList>
            <person name="Whitman W."/>
        </authorList>
    </citation>
    <scope>NUCLEOTIDE SEQUENCE [LARGE SCALE GENOMIC DNA]</scope>
    <source>
        <strain evidence="1 2">SEMIA 4087</strain>
    </source>
</reference>
<comment type="caution">
    <text evidence="1">The sequence shown here is derived from an EMBL/GenBank/DDBJ whole genome shotgun (WGS) entry which is preliminary data.</text>
</comment>